<reference evidence="1" key="1">
    <citation type="journal article" date="2015" name="Nature">
        <title>Complex archaea that bridge the gap between prokaryotes and eukaryotes.</title>
        <authorList>
            <person name="Spang A."/>
            <person name="Saw J.H."/>
            <person name="Jorgensen S.L."/>
            <person name="Zaremba-Niedzwiedzka K."/>
            <person name="Martijn J."/>
            <person name="Lind A.E."/>
            <person name="van Eijk R."/>
            <person name="Schleper C."/>
            <person name="Guy L."/>
            <person name="Ettema T.J."/>
        </authorList>
    </citation>
    <scope>NUCLEOTIDE SEQUENCE</scope>
</reference>
<name>A0A0F8Z9A2_9ZZZZ</name>
<evidence type="ECO:0000313" key="1">
    <source>
        <dbReference type="EMBL" id="KKK90347.1"/>
    </source>
</evidence>
<dbReference type="EMBL" id="LAZR01049140">
    <property type="protein sequence ID" value="KKK90347.1"/>
    <property type="molecule type" value="Genomic_DNA"/>
</dbReference>
<protein>
    <submittedName>
        <fullName evidence="1">Uncharacterized protein</fullName>
    </submittedName>
</protein>
<comment type="caution">
    <text evidence="1">The sequence shown here is derived from an EMBL/GenBank/DDBJ whole genome shotgun (WGS) entry which is preliminary data.</text>
</comment>
<organism evidence="1">
    <name type="scientific">marine sediment metagenome</name>
    <dbReference type="NCBI Taxonomy" id="412755"/>
    <lineage>
        <taxon>unclassified sequences</taxon>
        <taxon>metagenomes</taxon>
        <taxon>ecological metagenomes</taxon>
    </lineage>
</organism>
<gene>
    <name evidence="1" type="ORF">LCGC14_2723900</name>
</gene>
<sequence length="164" mass="17428">DINRLPWVNIETIAPPKFAKDAAKFFKDLSKGSAEASDEEWAKFEKKRQDRAKKTGAVLLNLQSAQRRLFTEDIAGIKKIAAAAVTVTAAAAGAVMPGMPTAPVVPTTPEAPTTDIVGTFAGRRAAQMAGAGTLERESLNVEKAMMRFLAIIADNTREGGMALA</sequence>
<accession>A0A0F8Z9A2</accession>
<feature type="non-terminal residue" evidence="1">
    <location>
        <position position="1"/>
    </location>
</feature>
<dbReference type="AlphaFoldDB" id="A0A0F8Z9A2"/>
<proteinExistence type="predicted"/>